<reference evidence="3" key="1">
    <citation type="submission" date="2016-06" db="EMBL/GenBank/DDBJ databases">
        <authorList>
            <person name="Nascimento L."/>
            <person name="Pereira R.V."/>
            <person name="Martins L.F."/>
            <person name="Quaggio R.B."/>
            <person name="Silva A.M."/>
            <person name="Setubal J.C."/>
        </authorList>
    </citation>
    <scope>NUCLEOTIDE SEQUENCE [LARGE SCALE GENOMIC DNA]</scope>
</reference>
<comment type="caution">
    <text evidence="2">The sequence shown here is derived from an EMBL/GenBank/DDBJ whole genome shotgun (WGS) entry which is preliminary data.</text>
</comment>
<dbReference type="AlphaFoldDB" id="A0A1Y3PNU1"/>
<dbReference type="SUPFAM" id="SSF89796">
    <property type="entry name" value="CoA-transferase family III (CaiB/BaiF)"/>
    <property type="match status" value="1"/>
</dbReference>
<dbReference type="EMBL" id="LZRT01000069">
    <property type="protein sequence ID" value="OUM87827.1"/>
    <property type="molecule type" value="Genomic_DNA"/>
</dbReference>
<dbReference type="Gene3D" id="3.40.50.10540">
    <property type="entry name" value="Crotonobetainyl-coa:carnitine coa-transferase, domain 1"/>
    <property type="match status" value="1"/>
</dbReference>
<organism evidence="2 3">
    <name type="scientific">Bacillus thermozeamaize</name>
    <dbReference type="NCBI Taxonomy" id="230954"/>
    <lineage>
        <taxon>Bacteria</taxon>
        <taxon>Bacillati</taxon>
        <taxon>Bacillota</taxon>
        <taxon>Bacilli</taxon>
        <taxon>Bacillales</taxon>
        <taxon>Bacillaceae</taxon>
        <taxon>Bacillus</taxon>
    </lineage>
</organism>
<sequence length="397" mass="43596">MLNGITVLDLTQFLAGPFATQILGDLGANVIKIEWGEGDSTRHLPPYFIEESSLYFLSTNRNKRSICLNLKSEEGRAVFLRMVARADVVIENFRPGVMDRLGLGDDVLRSANPDIILCSISGFGSDGPLSRLPAYDMIVQAMSGGMSMTGEPGGKPVRSGIPTGDLDAGLYAVIGILAQLYQRTRMKSGEQLKHIDVAMLDCQIAKLSYQGAYAMFSGEEPGLQGRGHRSIPTYRAFTCGDGQDMVICANTEEMWRKLCEVLGAEELLQDPAFATNADRLENIDRLLPELEANFQKFSAPELVERLQQEGVPAAMINGVLDALNHPHTRHRNMVQELEYPGGTRFRVAGDPLKLSEQSANPLPPPRLGEHTAQVLREFGYSDEDIGRLEQEGVIRCG</sequence>
<dbReference type="GO" id="GO:0008410">
    <property type="term" value="F:CoA-transferase activity"/>
    <property type="evidence" value="ECO:0007669"/>
    <property type="project" value="TreeGrafter"/>
</dbReference>
<proteinExistence type="predicted"/>
<evidence type="ECO:0008006" key="4">
    <source>
        <dbReference type="Google" id="ProtNLM"/>
    </source>
</evidence>
<dbReference type="InterPro" id="IPR044855">
    <property type="entry name" value="CoA-Trfase_III_dom3_sf"/>
</dbReference>
<dbReference type="Proteomes" id="UP000196475">
    <property type="component" value="Unassembled WGS sequence"/>
</dbReference>
<dbReference type="Gene3D" id="3.30.1540.10">
    <property type="entry name" value="formyl-coa transferase, domain 3"/>
    <property type="match status" value="1"/>
</dbReference>
<dbReference type="InterPro" id="IPR050483">
    <property type="entry name" value="CoA-transferase_III_domain"/>
</dbReference>
<dbReference type="Pfam" id="PF02515">
    <property type="entry name" value="CoA_transf_3"/>
    <property type="match status" value="1"/>
</dbReference>
<dbReference type="InterPro" id="IPR003673">
    <property type="entry name" value="CoA-Trfase_fam_III"/>
</dbReference>
<evidence type="ECO:0000313" key="2">
    <source>
        <dbReference type="EMBL" id="OUM87827.1"/>
    </source>
</evidence>
<gene>
    <name evidence="2" type="ORF">BAA01_14585</name>
</gene>
<keyword evidence="1" id="KW-0808">Transferase</keyword>
<dbReference type="PANTHER" id="PTHR48207:SF3">
    <property type="entry name" value="SUCCINATE--HYDROXYMETHYLGLUTARATE COA-TRANSFERASE"/>
    <property type="match status" value="1"/>
</dbReference>
<evidence type="ECO:0000313" key="3">
    <source>
        <dbReference type="Proteomes" id="UP000196475"/>
    </source>
</evidence>
<name>A0A1Y3PNU1_9BACI</name>
<evidence type="ECO:0000256" key="1">
    <source>
        <dbReference type="ARBA" id="ARBA00022679"/>
    </source>
</evidence>
<accession>A0A1Y3PNU1</accession>
<protein>
    <recommendedName>
        <fullName evidence="4">Carnitine dehydratase</fullName>
    </recommendedName>
</protein>
<dbReference type="PANTHER" id="PTHR48207">
    <property type="entry name" value="SUCCINATE--HYDROXYMETHYLGLUTARATE COA-TRANSFERASE"/>
    <property type="match status" value="1"/>
</dbReference>
<dbReference type="InterPro" id="IPR023606">
    <property type="entry name" value="CoA-Trfase_III_dom_1_sf"/>
</dbReference>